<dbReference type="EnsemblMetazoa" id="GAUT035670-RA">
    <property type="protein sequence ID" value="GAUT035670-PA"/>
    <property type="gene ID" value="GAUT035670"/>
</dbReference>
<reference evidence="1" key="1">
    <citation type="submission" date="2020-05" db="UniProtKB">
        <authorList>
            <consortium name="EnsemblMetazoa"/>
        </authorList>
    </citation>
    <scope>IDENTIFICATION</scope>
    <source>
        <strain evidence="1">TTRI</strain>
    </source>
</reference>
<dbReference type="VEuPathDB" id="VectorBase:GAUT035670"/>
<organism evidence="1 2">
    <name type="scientific">Glossina austeni</name>
    <name type="common">Savannah tsetse fly</name>
    <dbReference type="NCBI Taxonomy" id="7395"/>
    <lineage>
        <taxon>Eukaryota</taxon>
        <taxon>Metazoa</taxon>
        <taxon>Ecdysozoa</taxon>
        <taxon>Arthropoda</taxon>
        <taxon>Hexapoda</taxon>
        <taxon>Insecta</taxon>
        <taxon>Pterygota</taxon>
        <taxon>Neoptera</taxon>
        <taxon>Endopterygota</taxon>
        <taxon>Diptera</taxon>
        <taxon>Brachycera</taxon>
        <taxon>Muscomorpha</taxon>
        <taxon>Hippoboscoidea</taxon>
        <taxon>Glossinidae</taxon>
        <taxon>Glossina</taxon>
    </lineage>
</organism>
<keyword evidence="2" id="KW-1185">Reference proteome</keyword>
<dbReference type="Proteomes" id="UP000078200">
    <property type="component" value="Unassembled WGS sequence"/>
</dbReference>
<proteinExistence type="predicted"/>
<protein>
    <submittedName>
        <fullName evidence="1">Uncharacterized protein</fullName>
    </submittedName>
</protein>
<dbReference type="AlphaFoldDB" id="A0A1A9VFJ9"/>
<accession>A0A1A9VFJ9</accession>
<evidence type="ECO:0000313" key="1">
    <source>
        <dbReference type="EnsemblMetazoa" id="GAUT035670-PA"/>
    </source>
</evidence>
<evidence type="ECO:0000313" key="2">
    <source>
        <dbReference type="Proteomes" id="UP000078200"/>
    </source>
</evidence>
<name>A0A1A9VFJ9_GLOAU</name>
<sequence>MCFMKLFFNTFFDESSSELLAVLKLMSRKSRLRNCEDVRGTLSYSPLSVDNEPFQKVASCELESVSMLSDRAMFRKWKGSINGKNRIYCCTASLSTLGNTVFVALLANAKAMLRMSSREHGTHGE</sequence>